<keyword evidence="4" id="KW-0479">Metal-binding</keyword>
<dbReference type="Gene3D" id="1.20.900.10">
    <property type="entry name" value="Dbl homology (DH) domain"/>
    <property type="match status" value="1"/>
</dbReference>
<gene>
    <name evidence="13" type="ORF">FA15DRAFT_757435</name>
</gene>
<evidence type="ECO:0000313" key="13">
    <source>
        <dbReference type="EMBL" id="TFK23230.1"/>
    </source>
</evidence>
<evidence type="ECO:0000256" key="3">
    <source>
        <dbReference type="ARBA" id="ARBA00022658"/>
    </source>
</evidence>
<dbReference type="GO" id="GO:0005085">
    <property type="term" value="F:guanyl-nucleotide exchange factor activity"/>
    <property type="evidence" value="ECO:0007669"/>
    <property type="project" value="UniProtKB-KW"/>
</dbReference>
<dbReference type="Proteomes" id="UP000307440">
    <property type="component" value="Unassembled WGS sequence"/>
</dbReference>
<name>A0A5C3KRI4_COPMA</name>
<evidence type="ECO:0000256" key="1">
    <source>
        <dbReference type="ARBA" id="ARBA00004245"/>
    </source>
</evidence>
<dbReference type="GO" id="GO:0005856">
    <property type="term" value="C:cytoskeleton"/>
    <property type="evidence" value="ECO:0007669"/>
    <property type="project" value="UniProtKB-SubCell"/>
</dbReference>
<dbReference type="InterPro" id="IPR001849">
    <property type="entry name" value="PH_domain"/>
</dbReference>
<evidence type="ECO:0000259" key="10">
    <source>
        <dbReference type="PROSITE" id="PS50003"/>
    </source>
</evidence>
<evidence type="ECO:0000256" key="8">
    <source>
        <dbReference type="PROSITE-ProRule" id="PRU00091"/>
    </source>
</evidence>
<evidence type="ECO:0000259" key="11">
    <source>
        <dbReference type="PROSITE" id="PS50010"/>
    </source>
</evidence>
<organism evidence="13 14">
    <name type="scientific">Coprinopsis marcescibilis</name>
    <name type="common">Agaric fungus</name>
    <name type="synonym">Psathyrella marcescibilis</name>
    <dbReference type="NCBI Taxonomy" id="230819"/>
    <lineage>
        <taxon>Eukaryota</taxon>
        <taxon>Fungi</taxon>
        <taxon>Dikarya</taxon>
        <taxon>Basidiomycota</taxon>
        <taxon>Agaricomycotina</taxon>
        <taxon>Agaricomycetes</taxon>
        <taxon>Agaricomycetidae</taxon>
        <taxon>Agaricales</taxon>
        <taxon>Agaricineae</taxon>
        <taxon>Psathyrellaceae</taxon>
        <taxon>Coprinopsis</taxon>
    </lineage>
</organism>
<keyword evidence="5 8" id="KW-0863">Zinc-finger</keyword>
<dbReference type="SMART" id="SM00233">
    <property type="entry name" value="PH"/>
    <property type="match status" value="1"/>
</dbReference>
<accession>A0A5C3KRI4</accession>
<keyword evidence="6" id="KW-0862">Zinc</keyword>
<dbReference type="Gene3D" id="2.30.29.30">
    <property type="entry name" value="Pleckstrin-homology domain (PH domain)/Phosphotyrosine-binding domain (PTB)"/>
    <property type="match status" value="1"/>
</dbReference>
<evidence type="ECO:0000256" key="4">
    <source>
        <dbReference type="ARBA" id="ARBA00022723"/>
    </source>
</evidence>
<dbReference type="PANTHER" id="PTHR12673">
    <property type="entry name" value="FACIOGENITAL DYSPLASIA PROTEIN"/>
    <property type="match status" value="1"/>
</dbReference>
<dbReference type="PROSITE" id="PS50178">
    <property type="entry name" value="ZF_FYVE"/>
    <property type="match status" value="1"/>
</dbReference>
<reference evidence="13 14" key="1">
    <citation type="journal article" date="2019" name="Nat. Ecol. Evol.">
        <title>Megaphylogeny resolves global patterns of mushroom evolution.</title>
        <authorList>
            <person name="Varga T."/>
            <person name="Krizsan K."/>
            <person name="Foldi C."/>
            <person name="Dima B."/>
            <person name="Sanchez-Garcia M."/>
            <person name="Sanchez-Ramirez S."/>
            <person name="Szollosi G.J."/>
            <person name="Szarkandi J.G."/>
            <person name="Papp V."/>
            <person name="Albert L."/>
            <person name="Andreopoulos W."/>
            <person name="Angelini C."/>
            <person name="Antonin V."/>
            <person name="Barry K.W."/>
            <person name="Bougher N.L."/>
            <person name="Buchanan P."/>
            <person name="Buyck B."/>
            <person name="Bense V."/>
            <person name="Catcheside P."/>
            <person name="Chovatia M."/>
            <person name="Cooper J."/>
            <person name="Damon W."/>
            <person name="Desjardin D."/>
            <person name="Finy P."/>
            <person name="Geml J."/>
            <person name="Haridas S."/>
            <person name="Hughes K."/>
            <person name="Justo A."/>
            <person name="Karasinski D."/>
            <person name="Kautmanova I."/>
            <person name="Kiss B."/>
            <person name="Kocsube S."/>
            <person name="Kotiranta H."/>
            <person name="LaButti K.M."/>
            <person name="Lechner B.E."/>
            <person name="Liimatainen K."/>
            <person name="Lipzen A."/>
            <person name="Lukacs Z."/>
            <person name="Mihaltcheva S."/>
            <person name="Morgado L.N."/>
            <person name="Niskanen T."/>
            <person name="Noordeloos M.E."/>
            <person name="Ohm R.A."/>
            <person name="Ortiz-Santana B."/>
            <person name="Ovrebo C."/>
            <person name="Racz N."/>
            <person name="Riley R."/>
            <person name="Savchenko A."/>
            <person name="Shiryaev A."/>
            <person name="Soop K."/>
            <person name="Spirin V."/>
            <person name="Szebenyi C."/>
            <person name="Tomsovsky M."/>
            <person name="Tulloss R.E."/>
            <person name="Uehling J."/>
            <person name="Grigoriev I.V."/>
            <person name="Vagvolgyi C."/>
            <person name="Papp T."/>
            <person name="Martin F.M."/>
            <person name="Miettinen O."/>
            <person name="Hibbett D.S."/>
            <person name="Nagy L.G."/>
        </authorList>
    </citation>
    <scope>NUCLEOTIDE SEQUENCE [LARGE SCALE GENOMIC DNA]</scope>
    <source>
        <strain evidence="13 14">CBS 121175</strain>
    </source>
</reference>
<dbReference type="GO" id="GO:0005737">
    <property type="term" value="C:cytoplasm"/>
    <property type="evidence" value="ECO:0007669"/>
    <property type="project" value="TreeGrafter"/>
</dbReference>
<dbReference type="CDD" id="cd00160">
    <property type="entry name" value="RhoGEF"/>
    <property type="match status" value="1"/>
</dbReference>
<dbReference type="SUPFAM" id="SSF48065">
    <property type="entry name" value="DBL homology domain (DH-domain)"/>
    <property type="match status" value="1"/>
</dbReference>
<dbReference type="InterPro" id="IPR011011">
    <property type="entry name" value="Znf_FYVE_PHD"/>
</dbReference>
<evidence type="ECO:0000256" key="6">
    <source>
        <dbReference type="ARBA" id="ARBA00022833"/>
    </source>
</evidence>
<feature type="region of interest" description="Disordered" evidence="9">
    <location>
        <begin position="63"/>
        <end position="101"/>
    </location>
</feature>
<dbReference type="InterPro" id="IPR013083">
    <property type="entry name" value="Znf_RING/FYVE/PHD"/>
</dbReference>
<feature type="domain" description="FYVE-type" evidence="12">
    <location>
        <begin position="618"/>
        <end position="682"/>
    </location>
</feature>
<evidence type="ECO:0000256" key="2">
    <source>
        <dbReference type="ARBA" id="ARBA00022490"/>
    </source>
</evidence>
<evidence type="ECO:0000256" key="7">
    <source>
        <dbReference type="ARBA" id="ARBA00023212"/>
    </source>
</evidence>
<keyword evidence="3" id="KW-0344">Guanine-nucleotide releasing factor</keyword>
<dbReference type="InterPro" id="IPR000219">
    <property type="entry name" value="DH_dom"/>
</dbReference>
<keyword evidence="2" id="KW-0963">Cytoplasm</keyword>
<dbReference type="SUPFAM" id="SSF57903">
    <property type="entry name" value="FYVE/PHD zinc finger"/>
    <property type="match status" value="1"/>
</dbReference>
<sequence>MASGTAPFVAFPASDSGHKQIAQPRGPHLPFRRISLPTAPTLLHRQSVVSVLSIDSLPEDRGIYARTGGLRSPTRPMSVESPRRRNRRRESSVKPPGDDAGRLAKRRKIIDEFFETEKAYVEGLDLIYSHFLVPIISSLETPEPILSRTTLTGTFSNFIDIWNFHRSFFAALGTSRDSIAPLLLSHFPYLSLYTPFITQFSSIISSLSELVTPPTPAKPNPQFNATFATFIQTKEADPRCGKLKLRDWLLTIVQRCPRYLLLLKDLIKHTGPDDPELAQLTEVHGLVSKITLALNSSLHAHAQTLALLALQRSTSGLPFQLVSPGRNLVKRGTLLHAERNSPPKPREFLLFSDCLLWLASTDMNGSSWDWDWNMSGWSSSGNGSCSTDLASTSSIGPPRPPPLIRSRSKSEAELIQVGSDATPPSLGSQSRSSAVSGPPSSPLSRVLFKRRSQYEAIPPPPVMHKRQSVGSSDEKWTFRGLADLVDLEVTVGSVLGEERRFEILSPDGSFVIYAASEEEREEWVSLIRQAKNHLLITLNATNPNSTLTSSSSTNHIRKSLQALPFHPSDERLSVLASVGAEAYKVLTPTSPKKAKGKKDKVEVRRKVEHWVPPIWIPDGKTSECMRCGKLFGWRRRRHHCRLCGRCVCAACSDRTFFIADSSGKAESTKPARACDACYETVFPIVEGPSSSTAAQVNDKPKSGVDTISALSNFPAWISMPSLATTKQSAPQALMAIDLDYSADTSLDAEFDEDAEVLCEGEESIQGDNEVHMKEGGVVKLKPHQRLKSYHQILQDFESHEAGSGETADLSGNLRESGEVAEDEDEADEQQDPYPHLFFTPAASYAPPLLSSPRRRKEDTARRSKRYSLPALALQTTPITARASMVIEDDVAMVREEDTPTTTPNRQRRYSILLSPDRNAHISEVVREEDGEASGRSLAADKLSELLSRHTKDS</sequence>
<dbReference type="Pfam" id="PF01363">
    <property type="entry name" value="FYVE"/>
    <property type="match status" value="1"/>
</dbReference>
<dbReference type="GO" id="GO:0008270">
    <property type="term" value="F:zinc ion binding"/>
    <property type="evidence" value="ECO:0007669"/>
    <property type="project" value="UniProtKB-KW"/>
</dbReference>
<dbReference type="SUPFAM" id="SSF50729">
    <property type="entry name" value="PH domain-like"/>
    <property type="match status" value="1"/>
</dbReference>
<feature type="domain" description="PH" evidence="10">
    <location>
        <begin position="327"/>
        <end position="532"/>
    </location>
</feature>
<proteinExistence type="predicted"/>
<feature type="compositionally biased region" description="Low complexity" evidence="9">
    <location>
        <begin position="425"/>
        <end position="444"/>
    </location>
</feature>
<protein>
    <submittedName>
        <fullName evidence="13">Uncharacterized protein</fullName>
    </submittedName>
</protein>
<evidence type="ECO:0000256" key="5">
    <source>
        <dbReference type="ARBA" id="ARBA00022771"/>
    </source>
</evidence>
<evidence type="ECO:0000259" key="12">
    <source>
        <dbReference type="PROSITE" id="PS50178"/>
    </source>
</evidence>
<comment type="subcellular location">
    <subcellularLocation>
        <location evidence="1">Cytoplasm</location>
        <location evidence="1">Cytoskeleton</location>
    </subcellularLocation>
</comment>
<dbReference type="InterPro" id="IPR051092">
    <property type="entry name" value="FYVE_RhoGEF_PH"/>
</dbReference>
<dbReference type="Gene3D" id="3.30.40.10">
    <property type="entry name" value="Zinc/RING finger domain, C3HC4 (zinc finger)"/>
    <property type="match status" value="1"/>
</dbReference>
<feature type="region of interest" description="Disordered" evidence="9">
    <location>
        <begin position="383"/>
        <end position="444"/>
    </location>
</feature>
<dbReference type="InterPro" id="IPR000306">
    <property type="entry name" value="Znf_FYVE"/>
</dbReference>
<dbReference type="InterPro" id="IPR035899">
    <property type="entry name" value="DBL_dom_sf"/>
</dbReference>
<dbReference type="STRING" id="230819.A0A5C3KRI4"/>
<keyword evidence="14" id="KW-1185">Reference proteome</keyword>
<dbReference type="PANTHER" id="PTHR12673:SF270">
    <property type="entry name" value="FYVE-TYPE DOMAIN-CONTAINING PROTEIN"/>
    <property type="match status" value="1"/>
</dbReference>
<dbReference type="Pfam" id="PF00621">
    <property type="entry name" value="RhoGEF"/>
    <property type="match status" value="1"/>
</dbReference>
<dbReference type="SMART" id="SM00325">
    <property type="entry name" value="RhoGEF"/>
    <property type="match status" value="1"/>
</dbReference>
<feature type="region of interest" description="Disordered" evidence="9">
    <location>
        <begin position="798"/>
        <end position="863"/>
    </location>
</feature>
<dbReference type="SMART" id="SM00064">
    <property type="entry name" value="FYVE"/>
    <property type="match status" value="1"/>
</dbReference>
<dbReference type="PROSITE" id="PS50003">
    <property type="entry name" value="PH_DOMAIN"/>
    <property type="match status" value="1"/>
</dbReference>
<dbReference type="InterPro" id="IPR017455">
    <property type="entry name" value="Znf_FYVE-rel"/>
</dbReference>
<feature type="compositionally biased region" description="Acidic residues" evidence="9">
    <location>
        <begin position="818"/>
        <end position="830"/>
    </location>
</feature>
<dbReference type="OrthoDB" id="660555at2759"/>
<evidence type="ECO:0000313" key="14">
    <source>
        <dbReference type="Proteomes" id="UP000307440"/>
    </source>
</evidence>
<dbReference type="PROSITE" id="PS50010">
    <property type="entry name" value="DH_2"/>
    <property type="match status" value="1"/>
</dbReference>
<evidence type="ECO:0000256" key="9">
    <source>
        <dbReference type="SAM" id="MobiDB-lite"/>
    </source>
</evidence>
<dbReference type="EMBL" id="ML210223">
    <property type="protein sequence ID" value="TFK23230.1"/>
    <property type="molecule type" value="Genomic_DNA"/>
</dbReference>
<dbReference type="InterPro" id="IPR011993">
    <property type="entry name" value="PH-like_dom_sf"/>
</dbReference>
<dbReference type="AlphaFoldDB" id="A0A5C3KRI4"/>
<feature type="compositionally biased region" description="Basic and acidic residues" evidence="9">
    <location>
        <begin position="89"/>
        <end position="101"/>
    </location>
</feature>
<keyword evidence="7" id="KW-0206">Cytoskeleton</keyword>
<feature type="domain" description="DH" evidence="11">
    <location>
        <begin position="105"/>
        <end position="297"/>
    </location>
</feature>